<keyword evidence="5" id="KW-1185">Reference proteome</keyword>
<dbReference type="SUPFAM" id="SSF110857">
    <property type="entry name" value="Gamma-glutamyl cyclotransferase-like"/>
    <property type="match status" value="1"/>
</dbReference>
<dbReference type="InterPro" id="IPR036568">
    <property type="entry name" value="GGCT-like_sf"/>
</dbReference>
<evidence type="ECO:0000313" key="4">
    <source>
        <dbReference type="EMBL" id="KAA5614318.1"/>
    </source>
</evidence>
<dbReference type="GO" id="GO:0016740">
    <property type="term" value="F:transferase activity"/>
    <property type="evidence" value="ECO:0007669"/>
    <property type="project" value="UniProtKB-KW"/>
</dbReference>
<dbReference type="Gene3D" id="3.10.490.10">
    <property type="entry name" value="Gamma-glutamyl cyclotransferase-like"/>
    <property type="match status" value="1"/>
</dbReference>
<protein>
    <recommendedName>
        <fullName evidence="1">glutathione-specific gamma-glutamylcyclotransferase</fullName>
        <ecNumber evidence="1">4.3.2.7</ecNumber>
    </recommendedName>
</protein>
<gene>
    <name evidence="4" type="ORF">F1189_01615</name>
</gene>
<comment type="caution">
    <text evidence="4">The sequence shown here is derived from an EMBL/GenBank/DDBJ whole genome shotgun (WGS) entry which is preliminary data.</text>
</comment>
<accession>A0A5M6J3X7</accession>
<evidence type="ECO:0000256" key="1">
    <source>
        <dbReference type="ARBA" id="ARBA00012344"/>
    </source>
</evidence>
<keyword evidence="2" id="KW-0456">Lyase</keyword>
<proteinExistence type="predicted"/>
<feature type="region of interest" description="Disordered" evidence="3">
    <location>
        <begin position="18"/>
        <end position="41"/>
    </location>
</feature>
<sequence length="312" mass="33917">MTFIASVLFIRCRMSRRERPPRAEVPPPKRGRGFVGATGSCNGVRATPRAEGWSCGRPPGSITAMPADAPDPPRHRLTRDFLLGPGFAELIRRTSPNTHILTDAERTASLQAVLDARPEHGDGLWVFAYGSLIWNPTFHYRARRVASIAGWHRAFCLASRGGRGTPENPAMLLGLLSGGSCTGAVFRVAEDDLLHELDLLWRREMVTGAYIPHWIAVEAPDGKTFGQAIAFTMNPGSPAYAGELPEAEVVRRIATACGPIGSCAEYLFHTQDGLRDLGIIDPFIEQLADKVRAALDAASRTRTPETGDHNAD</sequence>
<evidence type="ECO:0000313" key="5">
    <source>
        <dbReference type="Proteomes" id="UP000325255"/>
    </source>
</evidence>
<dbReference type="PANTHER" id="PTHR12192">
    <property type="entry name" value="CATION TRANSPORT PROTEIN CHAC-RELATED"/>
    <property type="match status" value="1"/>
</dbReference>
<dbReference type="AlphaFoldDB" id="A0A5M6J3X7"/>
<dbReference type="GO" id="GO:0005737">
    <property type="term" value="C:cytoplasm"/>
    <property type="evidence" value="ECO:0007669"/>
    <property type="project" value="TreeGrafter"/>
</dbReference>
<dbReference type="InterPro" id="IPR013024">
    <property type="entry name" value="GGCT-like"/>
</dbReference>
<dbReference type="Pfam" id="PF04752">
    <property type="entry name" value="ChaC"/>
    <property type="match status" value="1"/>
</dbReference>
<evidence type="ECO:0000256" key="2">
    <source>
        <dbReference type="ARBA" id="ARBA00023239"/>
    </source>
</evidence>
<dbReference type="GO" id="GO:0006751">
    <property type="term" value="P:glutathione catabolic process"/>
    <property type="evidence" value="ECO:0007669"/>
    <property type="project" value="InterPro"/>
</dbReference>
<evidence type="ECO:0000256" key="3">
    <source>
        <dbReference type="SAM" id="MobiDB-lite"/>
    </source>
</evidence>
<dbReference type="OrthoDB" id="9795692at2"/>
<dbReference type="CDD" id="cd06661">
    <property type="entry name" value="GGCT_like"/>
    <property type="match status" value="1"/>
</dbReference>
<dbReference type="GO" id="GO:0061928">
    <property type="term" value="F:glutathione specific gamma-glutamylcyclotransferase activity"/>
    <property type="evidence" value="ECO:0007669"/>
    <property type="project" value="UniProtKB-EC"/>
</dbReference>
<name>A0A5M6J3X7_9PROT</name>
<dbReference type="Proteomes" id="UP000325255">
    <property type="component" value="Unassembled WGS sequence"/>
</dbReference>
<dbReference type="PANTHER" id="PTHR12192:SF2">
    <property type="entry name" value="GLUTATHIONE-SPECIFIC GAMMA-GLUTAMYLCYCLOTRANSFERASE 2"/>
    <property type="match status" value="1"/>
</dbReference>
<organism evidence="4 5">
    <name type="scientific">Rhodovastum atsumiense</name>
    <dbReference type="NCBI Taxonomy" id="504468"/>
    <lineage>
        <taxon>Bacteria</taxon>
        <taxon>Pseudomonadati</taxon>
        <taxon>Pseudomonadota</taxon>
        <taxon>Alphaproteobacteria</taxon>
        <taxon>Acetobacterales</taxon>
        <taxon>Acetobacteraceae</taxon>
        <taxon>Rhodovastum</taxon>
    </lineage>
</organism>
<dbReference type="InterPro" id="IPR006840">
    <property type="entry name" value="ChaC"/>
</dbReference>
<dbReference type="EC" id="4.3.2.7" evidence="1"/>
<keyword evidence="4" id="KW-0808">Transferase</keyword>
<reference evidence="4 5" key="1">
    <citation type="submission" date="2019-09" db="EMBL/GenBank/DDBJ databases">
        <title>Genome sequence of Rhodovastum atsumiense, a diverse member of the Acetobacteraceae family of non-sulfur purple photosynthetic bacteria.</title>
        <authorList>
            <person name="Meyer T."/>
            <person name="Kyndt J."/>
        </authorList>
    </citation>
    <scope>NUCLEOTIDE SEQUENCE [LARGE SCALE GENOMIC DNA]</scope>
    <source>
        <strain evidence="4 5">DSM 21279</strain>
    </source>
</reference>
<dbReference type="EMBL" id="VWPK01000002">
    <property type="protein sequence ID" value="KAA5614318.1"/>
    <property type="molecule type" value="Genomic_DNA"/>
</dbReference>